<evidence type="ECO:0000256" key="2">
    <source>
        <dbReference type="SAM" id="SignalP"/>
    </source>
</evidence>
<dbReference type="AlphaFoldDB" id="A0A5R8KLG1"/>
<dbReference type="Proteomes" id="UP000306196">
    <property type="component" value="Unassembled WGS sequence"/>
</dbReference>
<comment type="caution">
    <text evidence="3">The sequence shown here is derived from an EMBL/GenBank/DDBJ whole genome shotgun (WGS) entry which is preliminary data.</text>
</comment>
<feature type="signal peptide" evidence="2">
    <location>
        <begin position="1"/>
        <end position="19"/>
    </location>
</feature>
<keyword evidence="2" id="KW-0732">Signal</keyword>
<proteinExistence type="predicted"/>
<organism evidence="3 4">
    <name type="scientific">Phragmitibacter flavus</name>
    <dbReference type="NCBI Taxonomy" id="2576071"/>
    <lineage>
        <taxon>Bacteria</taxon>
        <taxon>Pseudomonadati</taxon>
        <taxon>Verrucomicrobiota</taxon>
        <taxon>Verrucomicrobiia</taxon>
        <taxon>Verrucomicrobiales</taxon>
        <taxon>Verrucomicrobiaceae</taxon>
        <taxon>Phragmitibacter</taxon>
    </lineage>
</organism>
<keyword evidence="4" id="KW-1185">Reference proteome</keyword>
<sequence length="147" mass="15783">MNIIAYLALTGMVALSAGAETTSRQDPTPGAPTLVIEASRLKRVVLLLGKREKIELLLGEGIDTGGATKYVLRLPEELPLKRQPIVEGVRIVYKDDLLLEVSCFVTGIAEAPWTSYKGLATEPNQPVDSTAAPVTPPAEQKPRPGRP</sequence>
<protein>
    <submittedName>
        <fullName evidence="3">Uncharacterized protein</fullName>
    </submittedName>
</protein>
<reference evidence="3 4" key="1">
    <citation type="submission" date="2019-05" db="EMBL/GenBank/DDBJ databases">
        <title>Verrucobacter flavum gen. nov., sp. nov. a new member of the family Verrucomicrobiaceae.</title>
        <authorList>
            <person name="Szuroczki S."/>
            <person name="Abbaszade G."/>
            <person name="Szabo A."/>
            <person name="Felfoldi T."/>
            <person name="Schumann P."/>
            <person name="Boka K."/>
            <person name="Keki Z."/>
            <person name="Toumi M."/>
            <person name="Toth E."/>
        </authorList>
    </citation>
    <scope>NUCLEOTIDE SEQUENCE [LARGE SCALE GENOMIC DNA]</scope>
    <source>
        <strain evidence="3 4">MG-N-17</strain>
    </source>
</reference>
<evidence type="ECO:0000313" key="4">
    <source>
        <dbReference type="Proteomes" id="UP000306196"/>
    </source>
</evidence>
<name>A0A5R8KLG1_9BACT</name>
<dbReference type="RefSeq" id="WP_138084173.1">
    <property type="nucleotide sequence ID" value="NZ_VAUV01000001.1"/>
</dbReference>
<evidence type="ECO:0000256" key="1">
    <source>
        <dbReference type="SAM" id="MobiDB-lite"/>
    </source>
</evidence>
<feature type="region of interest" description="Disordered" evidence="1">
    <location>
        <begin position="118"/>
        <end position="147"/>
    </location>
</feature>
<accession>A0A5R8KLG1</accession>
<feature type="chain" id="PRO_5024422923" evidence="2">
    <location>
        <begin position="20"/>
        <end position="147"/>
    </location>
</feature>
<evidence type="ECO:0000313" key="3">
    <source>
        <dbReference type="EMBL" id="TLD72549.1"/>
    </source>
</evidence>
<dbReference type="EMBL" id="VAUV01000001">
    <property type="protein sequence ID" value="TLD72549.1"/>
    <property type="molecule type" value="Genomic_DNA"/>
</dbReference>
<gene>
    <name evidence="3" type="ORF">FEM03_00290</name>
</gene>